<dbReference type="RefSeq" id="WP_183590213.1">
    <property type="nucleotide sequence ID" value="NZ_JACHCA010000033.1"/>
</dbReference>
<comment type="caution">
    <text evidence="1">The sequence shown here is derived from an EMBL/GenBank/DDBJ whole genome shotgun (WGS) entry which is preliminary data.</text>
</comment>
<dbReference type="AlphaFoldDB" id="A0A841JKX2"/>
<sequence length="153" mass="17293">MAKNVPQDPQTENDPLKGFMGFINDYRINIRPLFNGNIIKNLSIHITSNPNIFSTLSAPNTTSEKKEIVNYSGENGYLLDHQLIGTCTFELVGSDYKIVDVRSSDHSFSTNNSQITLFAISLGILRRVTMLFRGKRSMYLAGGRVQQMLFQHF</sequence>
<gene>
    <name evidence="1" type="ORF">HDF22_005983</name>
</gene>
<dbReference type="EMBL" id="JACHCA010000033">
    <property type="protein sequence ID" value="MBB6131829.1"/>
    <property type="molecule type" value="Genomic_DNA"/>
</dbReference>
<name>A0A841JKX2_9SPHI</name>
<reference evidence="1 2" key="1">
    <citation type="submission" date="2020-08" db="EMBL/GenBank/DDBJ databases">
        <title>Genomic Encyclopedia of Type Strains, Phase IV (KMG-V): Genome sequencing to study the core and pangenomes of soil and plant-associated prokaryotes.</title>
        <authorList>
            <person name="Whitman W."/>
        </authorList>
    </citation>
    <scope>NUCLEOTIDE SEQUENCE [LARGE SCALE GENOMIC DNA]</scope>
    <source>
        <strain evidence="1 2">MP601</strain>
    </source>
</reference>
<feature type="non-terminal residue" evidence="1">
    <location>
        <position position="153"/>
    </location>
</feature>
<evidence type="ECO:0000313" key="2">
    <source>
        <dbReference type="Proteomes" id="UP000548326"/>
    </source>
</evidence>
<organism evidence="1 2">
    <name type="scientific">Mucilaginibacter lappiensis</name>
    <dbReference type="NCBI Taxonomy" id="354630"/>
    <lineage>
        <taxon>Bacteria</taxon>
        <taxon>Pseudomonadati</taxon>
        <taxon>Bacteroidota</taxon>
        <taxon>Sphingobacteriia</taxon>
        <taxon>Sphingobacteriales</taxon>
        <taxon>Sphingobacteriaceae</taxon>
        <taxon>Mucilaginibacter</taxon>
    </lineage>
</organism>
<protein>
    <submittedName>
        <fullName evidence="1">Uncharacterized protein</fullName>
    </submittedName>
</protein>
<proteinExistence type="predicted"/>
<accession>A0A841JKX2</accession>
<evidence type="ECO:0000313" key="1">
    <source>
        <dbReference type="EMBL" id="MBB6131829.1"/>
    </source>
</evidence>
<dbReference type="Proteomes" id="UP000548326">
    <property type="component" value="Unassembled WGS sequence"/>
</dbReference>